<dbReference type="Gene3D" id="2.120.10.30">
    <property type="entry name" value="TolB, C-terminal domain"/>
    <property type="match status" value="1"/>
</dbReference>
<dbReference type="Proteomes" id="UP000289340">
    <property type="component" value="Chromosome 8"/>
</dbReference>
<dbReference type="PANTHER" id="PTHR10426">
    <property type="entry name" value="STRICTOSIDINE SYNTHASE-RELATED"/>
    <property type="match status" value="1"/>
</dbReference>
<gene>
    <name evidence="8" type="ORF">D0Y65_021781</name>
    <name evidence="7" type="ORF">glysoja_038762</name>
</gene>
<reference evidence="8 9" key="2">
    <citation type="submission" date="2018-09" db="EMBL/GenBank/DDBJ databases">
        <title>A high-quality reference genome of wild soybean provides a powerful tool to mine soybean genomes.</title>
        <authorList>
            <person name="Xie M."/>
            <person name="Chung C.Y.L."/>
            <person name="Li M.-W."/>
            <person name="Wong F.-L."/>
            <person name="Chan T.-F."/>
            <person name="Lam H.-M."/>
        </authorList>
    </citation>
    <scope>NUCLEOTIDE SEQUENCE [LARGE SCALE GENOMIC DNA]</scope>
    <source>
        <strain evidence="9">cv. W05</strain>
        <tissue evidence="8">Hypocotyl of etiolated seedlings</tissue>
    </source>
</reference>
<comment type="similarity">
    <text evidence="2">Belongs to the strictosidine synthase family.</text>
</comment>
<dbReference type="PANTHER" id="PTHR10426:SF86">
    <property type="entry name" value="PROTEIN STRICTOSIDINE SYNTHASE-LIKE 10-LIKE"/>
    <property type="match status" value="1"/>
</dbReference>
<sequence length="349" mass="38733">MKQSTLFLFLFLFPLVHALSYEAAYIRDGLKSYSQLDLPHSVFGSESVAFDCHGKGPYVGVSDGRILKWQETKREWIDFAVTSPHRNKKLCDGLQNDKMESMCGRPLGLKFNTVTCELYIADAYFGLLVVGPSGGVAKQLATSAEGVPFRFTNALDIDTKTGEVYFTDSSILFQRRVYISIILSGDRTGRLLKYVPSTQSVHVLVKGLAFPNGVALSKDNSFILVAESTTFKILKIQLRDSKTNNNNNIEPFAQVPRSPDNIKRNNKGEFWVAQNSGRGLIQKLGNEIETTLPWNADPVAIKFDEKGRAIVVLDGEYGRQLDSVSEVEEHEGSLWIGSAVQPFIGLIKA</sequence>
<dbReference type="EMBL" id="QZWG01000008">
    <property type="protein sequence ID" value="RZB99047.1"/>
    <property type="molecule type" value="Genomic_DNA"/>
</dbReference>
<evidence type="ECO:0000313" key="8">
    <source>
        <dbReference type="EMBL" id="RZB99047.1"/>
    </source>
</evidence>
<feature type="chain" id="PRO_5040666591" evidence="5">
    <location>
        <begin position="19"/>
        <end position="349"/>
    </location>
</feature>
<dbReference type="SMR" id="A0A0B2RZ40"/>
<dbReference type="SUPFAM" id="SSF63829">
    <property type="entry name" value="Calcium-dependent phosphotriesterase"/>
    <property type="match status" value="1"/>
</dbReference>
<dbReference type="EMBL" id="KN647275">
    <property type="protein sequence ID" value="KHN37142.1"/>
    <property type="molecule type" value="Genomic_DNA"/>
</dbReference>
<dbReference type="EC" id="4.3.3.2" evidence="7"/>
<protein>
    <submittedName>
        <fullName evidence="7 8">Strictosidine synthase</fullName>
        <ecNumber evidence="7">4.3.3.2</ecNumber>
    </submittedName>
</protein>
<keyword evidence="3" id="KW-0926">Vacuole</keyword>
<evidence type="ECO:0000256" key="3">
    <source>
        <dbReference type="ARBA" id="ARBA00022554"/>
    </source>
</evidence>
<comment type="subcellular location">
    <subcellularLocation>
        <location evidence="1">Vacuole</location>
    </subcellularLocation>
</comment>
<keyword evidence="4" id="KW-0325">Glycoprotein</keyword>
<dbReference type="GO" id="GO:0016829">
    <property type="term" value="F:lyase activity"/>
    <property type="evidence" value="ECO:0007669"/>
    <property type="project" value="UniProtKB-KW"/>
</dbReference>
<dbReference type="AlphaFoldDB" id="A0A0B2RZ40"/>
<proteinExistence type="inferred from homology"/>
<dbReference type="FunFam" id="2.120.10.30:FF:000048">
    <property type="entry name" value="Protein strictosidine synthase-like 10"/>
    <property type="match status" value="1"/>
</dbReference>
<evidence type="ECO:0000256" key="4">
    <source>
        <dbReference type="ARBA" id="ARBA00023180"/>
    </source>
</evidence>
<dbReference type="Proteomes" id="UP000053555">
    <property type="component" value="Unassembled WGS sequence"/>
</dbReference>
<dbReference type="Gramene" id="XM_028389567.1">
    <property type="protein sequence ID" value="XP_028245368.1"/>
    <property type="gene ID" value="LOC114422986"/>
</dbReference>
<evidence type="ECO:0000256" key="5">
    <source>
        <dbReference type="SAM" id="SignalP"/>
    </source>
</evidence>
<dbReference type="GO" id="GO:0016787">
    <property type="term" value="F:hydrolase activity"/>
    <property type="evidence" value="ECO:0007669"/>
    <property type="project" value="TreeGrafter"/>
</dbReference>
<evidence type="ECO:0000313" key="9">
    <source>
        <dbReference type="Proteomes" id="UP000289340"/>
    </source>
</evidence>
<keyword evidence="7" id="KW-0456">Lyase</keyword>
<organism evidence="7">
    <name type="scientific">Glycine soja</name>
    <name type="common">Wild soybean</name>
    <dbReference type="NCBI Taxonomy" id="3848"/>
    <lineage>
        <taxon>Eukaryota</taxon>
        <taxon>Viridiplantae</taxon>
        <taxon>Streptophyta</taxon>
        <taxon>Embryophyta</taxon>
        <taxon>Tracheophyta</taxon>
        <taxon>Spermatophyta</taxon>
        <taxon>Magnoliopsida</taxon>
        <taxon>eudicotyledons</taxon>
        <taxon>Gunneridae</taxon>
        <taxon>Pentapetalae</taxon>
        <taxon>rosids</taxon>
        <taxon>fabids</taxon>
        <taxon>Fabales</taxon>
        <taxon>Fabaceae</taxon>
        <taxon>Papilionoideae</taxon>
        <taxon>50 kb inversion clade</taxon>
        <taxon>NPAAA clade</taxon>
        <taxon>indigoferoid/millettioid clade</taxon>
        <taxon>Phaseoleae</taxon>
        <taxon>Glycine</taxon>
        <taxon>Glycine subgen. Soja</taxon>
    </lineage>
</organism>
<evidence type="ECO:0000313" key="7">
    <source>
        <dbReference type="EMBL" id="KHN37142.1"/>
    </source>
</evidence>
<dbReference type="InterPro" id="IPR018119">
    <property type="entry name" value="Strictosidine_synth_cons-reg"/>
</dbReference>
<evidence type="ECO:0000259" key="6">
    <source>
        <dbReference type="Pfam" id="PF03088"/>
    </source>
</evidence>
<keyword evidence="5" id="KW-0732">Signal</keyword>
<accession>A0A0B2RZ40</accession>
<dbReference type="Pfam" id="PF03088">
    <property type="entry name" value="Str_synth"/>
    <property type="match status" value="1"/>
</dbReference>
<evidence type="ECO:0000256" key="2">
    <source>
        <dbReference type="ARBA" id="ARBA00009191"/>
    </source>
</evidence>
<feature type="signal peptide" evidence="5">
    <location>
        <begin position="1"/>
        <end position="18"/>
    </location>
</feature>
<dbReference type="GO" id="GO:0012505">
    <property type="term" value="C:endomembrane system"/>
    <property type="evidence" value="ECO:0007669"/>
    <property type="project" value="TreeGrafter"/>
</dbReference>
<feature type="domain" description="Strictosidine synthase conserved region" evidence="6">
    <location>
        <begin position="153"/>
        <end position="236"/>
    </location>
</feature>
<dbReference type="GO" id="GO:0005773">
    <property type="term" value="C:vacuole"/>
    <property type="evidence" value="ECO:0007669"/>
    <property type="project" value="UniProtKB-SubCell"/>
</dbReference>
<name>A0A0B2RZ40_GLYSO</name>
<dbReference type="InterPro" id="IPR011042">
    <property type="entry name" value="6-blade_b-propeller_TolB-like"/>
</dbReference>
<evidence type="ECO:0000256" key="1">
    <source>
        <dbReference type="ARBA" id="ARBA00004116"/>
    </source>
</evidence>
<reference evidence="7" key="1">
    <citation type="submission" date="2014-07" db="EMBL/GenBank/DDBJ databases">
        <title>Identification of a novel salt tolerance gene in wild soybean by whole-genome sequencing.</title>
        <authorList>
            <person name="Lam H.-M."/>
            <person name="Qi X."/>
            <person name="Li M.-W."/>
            <person name="Liu X."/>
            <person name="Xie M."/>
            <person name="Ni M."/>
            <person name="Xu X."/>
        </authorList>
    </citation>
    <scope>NUCLEOTIDE SEQUENCE [LARGE SCALE GENOMIC DNA]</scope>
    <source>
        <tissue evidence="7">Root</tissue>
    </source>
</reference>
<keyword evidence="9" id="KW-1185">Reference proteome</keyword>